<dbReference type="InterPro" id="IPR000782">
    <property type="entry name" value="FAS1_domain"/>
</dbReference>
<feature type="compositionally biased region" description="Low complexity" evidence="1">
    <location>
        <begin position="354"/>
        <end position="372"/>
    </location>
</feature>
<dbReference type="GO" id="GO:0016236">
    <property type="term" value="P:macroautophagy"/>
    <property type="evidence" value="ECO:0007669"/>
    <property type="project" value="TreeGrafter"/>
</dbReference>
<accession>A0A9P7K534</accession>
<feature type="signal peptide" evidence="2">
    <location>
        <begin position="1"/>
        <end position="17"/>
    </location>
</feature>
<evidence type="ECO:0000313" key="5">
    <source>
        <dbReference type="Proteomes" id="UP000717328"/>
    </source>
</evidence>
<dbReference type="OrthoDB" id="286301at2759"/>
<dbReference type="SMART" id="SM00554">
    <property type="entry name" value="FAS1"/>
    <property type="match status" value="2"/>
</dbReference>
<keyword evidence="5" id="KW-1185">Reference proteome</keyword>
<sequence>MHRSLVLLPILGLSVSAQSLNATGLIQALQGAGLTGLASAAALANQTEAGQSLIQALVSGNNYTVFAPNNAAFQAPAVAAITDADTIAAILAYHVLPGSYANATDKTAELQSGVAPSVTVGRSVLTNSSFVNLEGGKGQVCAWTRNNASSPIYFLDQTPENTVLSTIAVGNLLVATISGVLIPPGNLSTVAVANNLTMLATVGTTVSIPDFYGNGTSATVVEALESSQTKGFTLFAPDNAALTAASSALASLANNQTALLTLLGAHYINGTSYYSPELLGASGDFISASGQTLKFSSNSTGAYVTTQTGSEARIVKSDVLVENGVVHIIDGVLVNLNSNPAAASSAYNSATSVAGQSTTQTGPVGPTSTSTGSGSGSGGKNGALSVRSSSTVAGVALGLALFMGLVL</sequence>
<dbReference type="InterPro" id="IPR050904">
    <property type="entry name" value="Adhesion/Biosynth-related"/>
</dbReference>
<feature type="domain" description="FAS1" evidence="3">
    <location>
        <begin position="192"/>
        <end position="333"/>
    </location>
</feature>
<dbReference type="SUPFAM" id="SSF82153">
    <property type="entry name" value="FAS1 domain"/>
    <property type="match status" value="2"/>
</dbReference>
<feature type="region of interest" description="Disordered" evidence="1">
    <location>
        <begin position="354"/>
        <end position="383"/>
    </location>
</feature>
<reference evidence="4" key="2">
    <citation type="submission" date="2021-10" db="EMBL/GenBank/DDBJ databases">
        <title>Phylogenomics reveals ancestral predisposition of the termite-cultivated fungus Termitomyces towards a domesticated lifestyle.</title>
        <authorList>
            <person name="Auxier B."/>
            <person name="Grum-Grzhimaylo A."/>
            <person name="Cardenas M.E."/>
            <person name="Lodge J.D."/>
            <person name="Laessoe T."/>
            <person name="Pedersen O."/>
            <person name="Smith M.E."/>
            <person name="Kuyper T.W."/>
            <person name="Franco-Molano E.A."/>
            <person name="Baroni T.J."/>
            <person name="Aanen D.K."/>
        </authorList>
    </citation>
    <scope>NUCLEOTIDE SEQUENCE</scope>
    <source>
        <strain evidence="4">D49</strain>
    </source>
</reference>
<comment type="caution">
    <text evidence="4">The sequence shown here is derived from an EMBL/GenBank/DDBJ whole genome shotgun (WGS) entry which is preliminary data.</text>
</comment>
<dbReference type="PANTHER" id="PTHR10900:SF122">
    <property type="entry name" value="FAS1 DOMAIN-CONTAINING PROTEIN"/>
    <property type="match status" value="1"/>
</dbReference>
<dbReference type="AlphaFoldDB" id="A0A9P7K534"/>
<dbReference type="EMBL" id="JABCKI010006090">
    <property type="protein sequence ID" value="KAG5635446.1"/>
    <property type="molecule type" value="Genomic_DNA"/>
</dbReference>
<evidence type="ECO:0000313" key="4">
    <source>
        <dbReference type="EMBL" id="KAG5635446.1"/>
    </source>
</evidence>
<feature type="domain" description="FAS1" evidence="3">
    <location>
        <begin position="22"/>
        <end position="181"/>
    </location>
</feature>
<proteinExistence type="predicted"/>
<evidence type="ECO:0000259" key="3">
    <source>
        <dbReference type="PROSITE" id="PS50213"/>
    </source>
</evidence>
<dbReference type="InterPro" id="IPR036378">
    <property type="entry name" value="FAS1_dom_sf"/>
</dbReference>
<dbReference type="Pfam" id="PF02469">
    <property type="entry name" value="Fasciclin"/>
    <property type="match status" value="2"/>
</dbReference>
<protein>
    <recommendedName>
        <fullName evidence="3">FAS1 domain-containing protein</fullName>
    </recommendedName>
</protein>
<dbReference type="PANTHER" id="PTHR10900">
    <property type="entry name" value="PERIOSTIN-RELATED"/>
    <property type="match status" value="1"/>
</dbReference>
<gene>
    <name evidence="4" type="ORF">H0H81_011239</name>
</gene>
<dbReference type="PROSITE" id="PS50213">
    <property type="entry name" value="FAS1"/>
    <property type="match status" value="2"/>
</dbReference>
<dbReference type="GO" id="GO:0000329">
    <property type="term" value="C:fungal-type vacuole membrane"/>
    <property type="evidence" value="ECO:0007669"/>
    <property type="project" value="TreeGrafter"/>
</dbReference>
<dbReference type="Proteomes" id="UP000717328">
    <property type="component" value="Unassembled WGS sequence"/>
</dbReference>
<feature type="chain" id="PRO_5040257930" description="FAS1 domain-containing protein" evidence="2">
    <location>
        <begin position="18"/>
        <end position="407"/>
    </location>
</feature>
<reference evidence="4" key="1">
    <citation type="submission" date="2021-02" db="EMBL/GenBank/DDBJ databases">
        <authorList>
            <person name="Nieuwenhuis M."/>
            <person name="Van De Peppel L.J.J."/>
        </authorList>
    </citation>
    <scope>NUCLEOTIDE SEQUENCE</scope>
    <source>
        <strain evidence="4">D49</strain>
    </source>
</reference>
<organism evidence="4 5">
    <name type="scientific">Sphagnurus paluster</name>
    <dbReference type="NCBI Taxonomy" id="117069"/>
    <lineage>
        <taxon>Eukaryota</taxon>
        <taxon>Fungi</taxon>
        <taxon>Dikarya</taxon>
        <taxon>Basidiomycota</taxon>
        <taxon>Agaricomycotina</taxon>
        <taxon>Agaricomycetes</taxon>
        <taxon>Agaricomycetidae</taxon>
        <taxon>Agaricales</taxon>
        <taxon>Tricholomatineae</taxon>
        <taxon>Lyophyllaceae</taxon>
        <taxon>Sphagnurus</taxon>
    </lineage>
</organism>
<keyword evidence="2" id="KW-0732">Signal</keyword>
<dbReference type="GO" id="GO:0005615">
    <property type="term" value="C:extracellular space"/>
    <property type="evidence" value="ECO:0007669"/>
    <property type="project" value="TreeGrafter"/>
</dbReference>
<name>A0A9P7K534_9AGAR</name>
<evidence type="ECO:0000256" key="1">
    <source>
        <dbReference type="SAM" id="MobiDB-lite"/>
    </source>
</evidence>
<dbReference type="Gene3D" id="2.30.180.10">
    <property type="entry name" value="FAS1 domain"/>
    <property type="match status" value="2"/>
</dbReference>
<evidence type="ECO:0000256" key="2">
    <source>
        <dbReference type="SAM" id="SignalP"/>
    </source>
</evidence>